<protein>
    <submittedName>
        <fullName evidence="1">Uncharacterized protein</fullName>
    </submittedName>
</protein>
<evidence type="ECO:0000313" key="1">
    <source>
        <dbReference type="EMBL" id="KAJ8872569.1"/>
    </source>
</evidence>
<sequence length="514" mass="57917">MLLELDSSVVQNVLKEPRVFSGLQQARLLDSALHTRYIIGSDCSSHLDEAGSIPEGVAPGFLRVAVVTDDTAGRWVFSGLSRSSHSGHLTTPRNVVAVSLTRACPSADWSLEVLTFYCTYTAYFKILSIGSTATWKASYRSLIGERRFPTRCWPATPFCWHVRKMSRDLKNSPGAGETRDPRENPPTRGFVRHNFHLRKSGVTRPGIEPGSPRYYFCKYCEILFVLLNFKLRLPNGLFAMLCRVEVATSWLPTLYAFNKMFSGLGRDWTYPTRPINVRRSPYWANEVATAAVQTLRNVCRTSSGQAEADDTVRPPIGIARRCEGARSPRRPAKQCHDQHNEFTFAIGSEFIMHALDDSEPIADLLGNKWQIPYCQVGGNTEAAADGHTSEALVYTGLWSLAYRQDTVQITTVLSSFLDSPIHALAHVNFLRTNHRCPVSELRNPGWLVHVCGLVVRWQFEAEKGRSNKDENATRIKCAIAAKLRALNWRAVLSWHCAYLRDFHWRPYYFVGGKS</sequence>
<evidence type="ECO:0000313" key="2">
    <source>
        <dbReference type="Proteomes" id="UP001159363"/>
    </source>
</evidence>
<dbReference type="EMBL" id="JARBHB010000011">
    <property type="protein sequence ID" value="KAJ8872569.1"/>
    <property type="molecule type" value="Genomic_DNA"/>
</dbReference>
<accession>A0ABQ9GKL7</accession>
<organism evidence="1 2">
    <name type="scientific">Dryococelus australis</name>
    <dbReference type="NCBI Taxonomy" id="614101"/>
    <lineage>
        <taxon>Eukaryota</taxon>
        <taxon>Metazoa</taxon>
        <taxon>Ecdysozoa</taxon>
        <taxon>Arthropoda</taxon>
        <taxon>Hexapoda</taxon>
        <taxon>Insecta</taxon>
        <taxon>Pterygota</taxon>
        <taxon>Neoptera</taxon>
        <taxon>Polyneoptera</taxon>
        <taxon>Phasmatodea</taxon>
        <taxon>Verophasmatodea</taxon>
        <taxon>Anareolatae</taxon>
        <taxon>Phasmatidae</taxon>
        <taxon>Eurycanthinae</taxon>
        <taxon>Dryococelus</taxon>
    </lineage>
</organism>
<dbReference type="Proteomes" id="UP001159363">
    <property type="component" value="Chromosome 10"/>
</dbReference>
<reference evidence="1 2" key="1">
    <citation type="submission" date="2023-02" db="EMBL/GenBank/DDBJ databases">
        <title>LHISI_Scaffold_Assembly.</title>
        <authorList>
            <person name="Stuart O.P."/>
            <person name="Cleave R."/>
            <person name="Magrath M.J.L."/>
            <person name="Mikheyev A.S."/>
        </authorList>
    </citation>
    <scope>NUCLEOTIDE SEQUENCE [LARGE SCALE GENOMIC DNA]</scope>
    <source>
        <strain evidence="1">Daus_M_001</strain>
        <tissue evidence="1">Leg muscle</tissue>
    </source>
</reference>
<proteinExistence type="predicted"/>
<keyword evidence="2" id="KW-1185">Reference proteome</keyword>
<gene>
    <name evidence="1" type="ORF">PR048_026175</name>
</gene>
<name>A0ABQ9GKL7_9NEOP</name>
<comment type="caution">
    <text evidence="1">The sequence shown here is derived from an EMBL/GenBank/DDBJ whole genome shotgun (WGS) entry which is preliminary data.</text>
</comment>